<reference evidence="1" key="1">
    <citation type="journal article" date="2021" name="Nat. Commun.">
        <title>Genetic determinants of endophytism in the Arabidopsis root mycobiome.</title>
        <authorList>
            <person name="Mesny F."/>
            <person name="Miyauchi S."/>
            <person name="Thiergart T."/>
            <person name="Pickel B."/>
            <person name="Atanasova L."/>
            <person name="Karlsson M."/>
            <person name="Huettel B."/>
            <person name="Barry K.W."/>
            <person name="Haridas S."/>
            <person name="Chen C."/>
            <person name="Bauer D."/>
            <person name="Andreopoulos W."/>
            <person name="Pangilinan J."/>
            <person name="LaButti K."/>
            <person name="Riley R."/>
            <person name="Lipzen A."/>
            <person name="Clum A."/>
            <person name="Drula E."/>
            <person name="Henrissat B."/>
            <person name="Kohler A."/>
            <person name="Grigoriev I.V."/>
            <person name="Martin F.M."/>
            <person name="Hacquard S."/>
        </authorList>
    </citation>
    <scope>NUCLEOTIDE SEQUENCE</scope>
    <source>
        <strain evidence="1">MPI-CAGE-AT-0021</strain>
    </source>
</reference>
<accession>A0A9P9J8G1</accession>
<dbReference type="AlphaFoldDB" id="A0A9P9J8G1"/>
<sequence>MRECLNGSPEPQEIITLIDKPFSAAELRRYPSHPSPLSQCESPCERVSTDEFPSTTHSYPKILALGIVLPEIELGEGIERRRSQDSLDDNERPIENDDHYTAAKAMVLPMWQSRNSYQAIKWMVEICLKPDTEKFSTDQACVRSNLYTYIAVPLGRLFRRAWSRDTNLETFSPNLVNFKSTEFRSDDLELLDSEAAASNNLEPPV</sequence>
<gene>
    <name evidence="1" type="ORF">B0J13DRAFT_622060</name>
</gene>
<evidence type="ECO:0000313" key="1">
    <source>
        <dbReference type="EMBL" id="KAH7147139.1"/>
    </source>
</evidence>
<comment type="caution">
    <text evidence="1">The sequence shown here is derived from an EMBL/GenBank/DDBJ whole genome shotgun (WGS) entry which is preliminary data.</text>
</comment>
<dbReference type="Proteomes" id="UP000717696">
    <property type="component" value="Unassembled WGS sequence"/>
</dbReference>
<dbReference type="OrthoDB" id="206201at2759"/>
<dbReference type="EMBL" id="JAGMUU010000008">
    <property type="protein sequence ID" value="KAH7147139.1"/>
    <property type="molecule type" value="Genomic_DNA"/>
</dbReference>
<name>A0A9P9J8G1_9HYPO</name>
<evidence type="ECO:0000313" key="2">
    <source>
        <dbReference type="Proteomes" id="UP000717696"/>
    </source>
</evidence>
<keyword evidence="2" id="KW-1185">Reference proteome</keyword>
<proteinExistence type="predicted"/>
<organism evidence="1 2">
    <name type="scientific">Dactylonectria estremocensis</name>
    <dbReference type="NCBI Taxonomy" id="1079267"/>
    <lineage>
        <taxon>Eukaryota</taxon>
        <taxon>Fungi</taxon>
        <taxon>Dikarya</taxon>
        <taxon>Ascomycota</taxon>
        <taxon>Pezizomycotina</taxon>
        <taxon>Sordariomycetes</taxon>
        <taxon>Hypocreomycetidae</taxon>
        <taxon>Hypocreales</taxon>
        <taxon>Nectriaceae</taxon>
        <taxon>Dactylonectria</taxon>
    </lineage>
</organism>
<protein>
    <submittedName>
        <fullName evidence="1">Uncharacterized protein</fullName>
    </submittedName>
</protein>